<keyword evidence="3" id="KW-0732">Signal</keyword>
<evidence type="ECO:0000313" key="7">
    <source>
        <dbReference type="EMBL" id="KAK8509329.1"/>
    </source>
</evidence>
<evidence type="ECO:0000256" key="4">
    <source>
        <dbReference type="ARBA" id="ARBA00022989"/>
    </source>
</evidence>
<evidence type="ECO:0000313" key="8">
    <source>
        <dbReference type="Proteomes" id="UP001472677"/>
    </source>
</evidence>
<dbReference type="Gene3D" id="3.30.200.20">
    <property type="entry name" value="Phosphorylase Kinase, domain 1"/>
    <property type="match status" value="1"/>
</dbReference>
<dbReference type="SUPFAM" id="SSF56112">
    <property type="entry name" value="Protein kinase-like (PK-like)"/>
    <property type="match status" value="1"/>
</dbReference>
<keyword evidence="6" id="KW-0547">Nucleotide-binding</keyword>
<keyword evidence="8" id="KW-1185">Reference proteome</keyword>
<sequence length="152" mass="16478">MLESPGETSEEDIFLESLTGMLTRFTYNDLWSATNNLSIKLGQGGFGSVYRGTLPDGTQLAVKKLEGIGQGTISSQEEGKLRDILDSRLSIEGEDERVYTAIKSCILVHTGRYAFKAINDQSAIIDRTIPASAPSVLNGDAYFSAVRLSGPR</sequence>
<dbReference type="EMBL" id="JBBPBM010000093">
    <property type="protein sequence ID" value="KAK8509329.1"/>
    <property type="molecule type" value="Genomic_DNA"/>
</dbReference>
<dbReference type="InterPro" id="IPR017441">
    <property type="entry name" value="Protein_kinase_ATP_BS"/>
</dbReference>
<comment type="subcellular location">
    <subcellularLocation>
        <location evidence="1">Membrane</location>
        <topology evidence="1">Single-pass membrane protein</topology>
    </subcellularLocation>
</comment>
<accession>A0ABR2BQA6</accession>
<comment type="caution">
    <text evidence="7">The sequence shown here is derived from an EMBL/GenBank/DDBJ whole genome shotgun (WGS) entry which is preliminary data.</text>
</comment>
<dbReference type="Proteomes" id="UP001472677">
    <property type="component" value="Unassembled WGS sequence"/>
</dbReference>
<dbReference type="PROSITE" id="PS00107">
    <property type="entry name" value="PROTEIN_KINASE_ATP"/>
    <property type="match status" value="1"/>
</dbReference>
<dbReference type="InterPro" id="IPR011009">
    <property type="entry name" value="Kinase-like_dom_sf"/>
</dbReference>
<evidence type="ECO:0000256" key="1">
    <source>
        <dbReference type="ARBA" id="ARBA00004167"/>
    </source>
</evidence>
<evidence type="ECO:0008006" key="9">
    <source>
        <dbReference type="Google" id="ProtNLM"/>
    </source>
</evidence>
<keyword evidence="5" id="KW-0472">Membrane</keyword>
<evidence type="ECO:0000256" key="5">
    <source>
        <dbReference type="ARBA" id="ARBA00023136"/>
    </source>
</evidence>
<evidence type="ECO:0000256" key="6">
    <source>
        <dbReference type="PROSITE-ProRule" id="PRU10141"/>
    </source>
</evidence>
<feature type="binding site" evidence="6">
    <location>
        <position position="64"/>
    </location>
    <ligand>
        <name>ATP</name>
        <dbReference type="ChEBI" id="CHEBI:30616"/>
    </ligand>
</feature>
<keyword evidence="6" id="KW-0067">ATP-binding</keyword>
<organism evidence="7 8">
    <name type="scientific">Hibiscus sabdariffa</name>
    <name type="common">roselle</name>
    <dbReference type="NCBI Taxonomy" id="183260"/>
    <lineage>
        <taxon>Eukaryota</taxon>
        <taxon>Viridiplantae</taxon>
        <taxon>Streptophyta</taxon>
        <taxon>Embryophyta</taxon>
        <taxon>Tracheophyta</taxon>
        <taxon>Spermatophyta</taxon>
        <taxon>Magnoliopsida</taxon>
        <taxon>eudicotyledons</taxon>
        <taxon>Gunneridae</taxon>
        <taxon>Pentapetalae</taxon>
        <taxon>rosids</taxon>
        <taxon>malvids</taxon>
        <taxon>Malvales</taxon>
        <taxon>Malvaceae</taxon>
        <taxon>Malvoideae</taxon>
        <taxon>Hibiscus</taxon>
    </lineage>
</organism>
<gene>
    <name evidence="7" type="ORF">V6N12_018409</name>
</gene>
<keyword evidence="4" id="KW-1133">Transmembrane helix</keyword>
<keyword evidence="2" id="KW-0812">Transmembrane</keyword>
<evidence type="ECO:0000256" key="2">
    <source>
        <dbReference type="ARBA" id="ARBA00022692"/>
    </source>
</evidence>
<dbReference type="PANTHER" id="PTHR47974">
    <property type="entry name" value="OS07G0415500 PROTEIN"/>
    <property type="match status" value="1"/>
</dbReference>
<protein>
    <recommendedName>
        <fullName evidence="9">Protein kinase domain-containing protein</fullName>
    </recommendedName>
</protein>
<evidence type="ECO:0000256" key="3">
    <source>
        <dbReference type="ARBA" id="ARBA00022729"/>
    </source>
</evidence>
<proteinExistence type="predicted"/>
<dbReference type="PANTHER" id="PTHR47974:SF9">
    <property type="entry name" value="RECEPTOR-LIKE SERINE_THREONINE-PROTEIN KINASE"/>
    <property type="match status" value="1"/>
</dbReference>
<reference evidence="7 8" key="1">
    <citation type="journal article" date="2024" name="G3 (Bethesda)">
        <title>Genome assembly of Hibiscus sabdariffa L. provides insights into metabolisms of medicinal natural products.</title>
        <authorList>
            <person name="Kim T."/>
        </authorList>
    </citation>
    <scope>NUCLEOTIDE SEQUENCE [LARGE SCALE GENOMIC DNA]</scope>
    <source>
        <strain evidence="7">TK-2024</strain>
        <tissue evidence="7">Old leaves</tissue>
    </source>
</reference>
<name>A0ABR2BQA6_9ROSI</name>